<evidence type="ECO:0000313" key="1">
    <source>
        <dbReference type="EMBL" id="KAK8016001.1"/>
    </source>
</evidence>
<evidence type="ECO:0000313" key="2">
    <source>
        <dbReference type="Proteomes" id="UP001396898"/>
    </source>
</evidence>
<gene>
    <name evidence="1" type="ORF">PG991_008889</name>
</gene>
<dbReference type="Proteomes" id="UP001396898">
    <property type="component" value="Unassembled WGS sequence"/>
</dbReference>
<organism evidence="1 2">
    <name type="scientific">Apiospora marii</name>
    <dbReference type="NCBI Taxonomy" id="335849"/>
    <lineage>
        <taxon>Eukaryota</taxon>
        <taxon>Fungi</taxon>
        <taxon>Dikarya</taxon>
        <taxon>Ascomycota</taxon>
        <taxon>Pezizomycotina</taxon>
        <taxon>Sordariomycetes</taxon>
        <taxon>Xylariomycetidae</taxon>
        <taxon>Amphisphaeriales</taxon>
        <taxon>Apiosporaceae</taxon>
        <taxon>Apiospora</taxon>
    </lineage>
</organism>
<protein>
    <submittedName>
        <fullName evidence="1">Uncharacterized protein</fullName>
    </submittedName>
</protein>
<keyword evidence="2" id="KW-1185">Reference proteome</keyword>
<reference evidence="1 2" key="1">
    <citation type="submission" date="2023-01" db="EMBL/GenBank/DDBJ databases">
        <title>Analysis of 21 Apiospora genomes using comparative genomics revels a genus with tremendous synthesis potential of carbohydrate active enzymes and secondary metabolites.</title>
        <authorList>
            <person name="Sorensen T."/>
        </authorList>
    </citation>
    <scope>NUCLEOTIDE SEQUENCE [LARGE SCALE GENOMIC DNA]</scope>
    <source>
        <strain evidence="1 2">CBS 20057</strain>
    </source>
</reference>
<accession>A0ABR1RM08</accession>
<sequence length="176" mass="19681">MILHTIAGPNRLISIPPELCRDATRVLLVAFTWARRSLGVPQLGIVFHPVEHDVNSLLDAPWYLGFPRIRAYVIEYDIEWVQNAWIGAVKATISRDQVMYAANVVDNIVGEGPTLAVGKHSLVHALILYQAHQDVPFRLVARLIVVWLPVAQKPVEPLDEDVFLVEPLALLRAVTT</sequence>
<name>A0ABR1RM08_9PEZI</name>
<comment type="caution">
    <text evidence="1">The sequence shown here is derived from an EMBL/GenBank/DDBJ whole genome shotgun (WGS) entry which is preliminary data.</text>
</comment>
<dbReference type="EMBL" id="JAQQWI010000012">
    <property type="protein sequence ID" value="KAK8016001.1"/>
    <property type="molecule type" value="Genomic_DNA"/>
</dbReference>
<proteinExistence type="predicted"/>